<keyword evidence="2" id="KW-1185">Reference proteome</keyword>
<reference evidence="2" key="1">
    <citation type="journal article" date="2019" name="Int. J. Syst. Evol. Microbiol.">
        <title>The Global Catalogue of Microorganisms (GCM) 10K type strain sequencing project: providing services to taxonomists for standard genome sequencing and annotation.</title>
        <authorList>
            <consortium name="The Broad Institute Genomics Platform"/>
            <consortium name="The Broad Institute Genome Sequencing Center for Infectious Disease"/>
            <person name="Wu L."/>
            <person name="Ma J."/>
        </authorList>
    </citation>
    <scope>NUCLEOTIDE SEQUENCE [LARGE SCALE GENOMIC DNA]</scope>
    <source>
        <strain evidence="2">CCUG 2113</strain>
    </source>
</reference>
<evidence type="ECO:0000313" key="1">
    <source>
        <dbReference type="EMBL" id="MFC3938013.1"/>
    </source>
</evidence>
<evidence type="ECO:0000313" key="2">
    <source>
        <dbReference type="Proteomes" id="UP001595693"/>
    </source>
</evidence>
<sequence length="138" mass="15444">MKVTFILKNLADQFYECNGGSIPGLLQLSDEDKFKKLNKMSLLPECSHNCTMQVERGAFRDQVELNQLLRRSCAFTCKIDPRRGYKLATFEITELRLPAQHGSGPSSAGRTASYKPFAEPSLDLAEVALGFFQPRILA</sequence>
<dbReference type="RefSeq" id="WP_055399897.1">
    <property type="nucleotide sequence ID" value="NZ_JAMXAX010000143.1"/>
</dbReference>
<proteinExistence type="predicted"/>
<accession>A0ABV8DHH1</accession>
<protein>
    <submittedName>
        <fullName evidence="1">Uncharacterized protein</fullName>
    </submittedName>
</protein>
<dbReference type="EMBL" id="JBHSAJ010000160">
    <property type="protein sequence ID" value="MFC3938013.1"/>
    <property type="molecule type" value="Genomic_DNA"/>
</dbReference>
<dbReference type="Proteomes" id="UP001595693">
    <property type="component" value="Unassembled WGS sequence"/>
</dbReference>
<organism evidence="1 2">
    <name type="scientific">Acidovorax facilis</name>
    <dbReference type="NCBI Taxonomy" id="12917"/>
    <lineage>
        <taxon>Bacteria</taxon>
        <taxon>Pseudomonadati</taxon>
        <taxon>Pseudomonadota</taxon>
        <taxon>Betaproteobacteria</taxon>
        <taxon>Burkholderiales</taxon>
        <taxon>Comamonadaceae</taxon>
        <taxon>Acidovorax</taxon>
    </lineage>
</organism>
<name>A0ABV8DHH1_9BURK</name>
<gene>
    <name evidence="1" type="ORF">ACFOW3_25680</name>
</gene>
<comment type="caution">
    <text evidence="1">The sequence shown here is derived from an EMBL/GenBank/DDBJ whole genome shotgun (WGS) entry which is preliminary data.</text>
</comment>